<dbReference type="OrthoDB" id="354304at2759"/>
<dbReference type="Gene3D" id="3.40.50.1240">
    <property type="entry name" value="Phosphoglycerate mutase-like"/>
    <property type="match status" value="1"/>
</dbReference>
<dbReference type="PROSITE" id="PS50072">
    <property type="entry name" value="CSA_PPIASE_2"/>
    <property type="match status" value="1"/>
</dbReference>
<dbReference type="InParanoid" id="A0A152A973"/>
<organism evidence="8 9">
    <name type="scientific">Tieghemostelium lacteum</name>
    <name type="common">Slime mold</name>
    <name type="synonym">Dictyostelium lacteum</name>
    <dbReference type="NCBI Taxonomy" id="361077"/>
    <lineage>
        <taxon>Eukaryota</taxon>
        <taxon>Amoebozoa</taxon>
        <taxon>Evosea</taxon>
        <taxon>Eumycetozoa</taxon>
        <taxon>Dictyostelia</taxon>
        <taxon>Dictyosteliales</taxon>
        <taxon>Raperosteliaceae</taxon>
        <taxon>Tieghemostelium</taxon>
    </lineage>
</organism>
<dbReference type="Pfam" id="PF00160">
    <property type="entry name" value="Pro_isomerase"/>
    <property type="match status" value="1"/>
</dbReference>
<dbReference type="EMBL" id="LODT01000001">
    <property type="protein sequence ID" value="KYR02764.1"/>
    <property type="molecule type" value="Genomic_DNA"/>
</dbReference>
<evidence type="ECO:0000256" key="4">
    <source>
        <dbReference type="ARBA" id="ARBA00023235"/>
    </source>
</evidence>
<dbReference type="InterPro" id="IPR002130">
    <property type="entry name" value="Cyclophilin-type_PPIase_dom"/>
</dbReference>
<dbReference type="GO" id="GO:0006096">
    <property type="term" value="P:glycolytic process"/>
    <property type="evidence" value="ECO:0007669"/>
    <property type="project" value="UniProtKB-KW"/>
</dbReference>
<dbReference type="GO" id="GO:0003755">
    <property type="term" value="F:peptidyl-prolyl cis-trans isomerase activity"/>
    <property type="evidence" value="ECO:0007669"/>
    <property type="project" value="InterPro"/>
</dbReference>
<comment type="similarity">
    <text evidence="1">Belongs to the phosphoglycerate mutase family. BPG-dependent PGAM subfamily.</text>
</comment>
<dbReference type="Proteomes" id="UP000076078">
    <property type="component" value="Unassembled WGS sequence"/>
</dbReference>
<feature type="binding site" evidence="6">
    <location>
        <begin position="325"/>
        <end position="332"/>
    </location>
    <ligand>
        <name>substrate</name>
    </ligand>
</feature>
<dbReference type="GO" id="GO:0004619">
    <property type="term" value="F:phosphoglycerate mutase activity"/>
    <property type="evidence" value="ECO:0007669"/>
    <property type="project" value="UniProtKB-EC"/>
</dbReference>
<evidence type="ECO:0000259" key="7">
    <source>
        <dbReference type="PROSITE" id="PS50072"/>
    </source>
</evidence>
<comment type="caution">
    <text evidence="8">The sequence shown here is derived from an EMBL/GenBank/DDBJ whole genome shotgun (WGS) entry which is preliminary data.</text>
</comment>
<keyword evidence="3" id="KW-0324">Glycolysis</keyword>
<evidence type="ECO:0000313" key="8">
    <source>
        <dbReference type="EMBL" id="KYR02764.1"/>
    </source>
</evidence>
<dbReference type="AlphaFoldDB" id="A0A152A973"/>
<keyword evidence="9" id="KW-1185">Reference proteome</keyword>
<dbReference type="STRING" id="361077.A0A152A973"/>
<dbReference type="InterPro" id="IPR013078">
    <property type="entry name" value="His_Pase_superF_clade-1"/>
</dbReference>
<dbReference type="InterPro" id="IPR029033">
    <property type="entry name" value="His_PPase_superfam"/>
</dbReference>
<protein>
    <recommendedName>
        <fullName evidence="2">phosphoglycerate mutase (2,3-diphosphoglycerate-dependent)</fullName>
        <ecNumber evidence="2">5.4.2.11</ecNumber>
    </recommendedName>
</protein>
<feature type="binding site" evidence="6">
    <location>
        <position position="386"/>
    </location>
    <ligand>
        <name>substrate</name>
    </ligand>
</feature>
<proteinExistence type="inferred from homology"/>
<dbReference type="CDD" id="cd07067">
    <property type="entry name" value="HP_PGM_like"/>
    <property type="match status" value="1"/>
</dbReference>
<name>A0A152A973_TIELA</name>
<sequence length="555" mass="63133">MIESELDNDKIKFVILITTIGSIIIELFDKTPKTNSKFIELCKSNRYQDTIVHRIVKNFFVQLGRYSVLDKVPTTPSASTTPTPLKSYSTVVYQTSSPQLSSLGSQDDDSLVIKDNKLDIDQNIDDLDDILKETLESKLKFSSRGLVCLGNYNQILITLDACDGLNRKYPIFGRIHSTSLQLLDQLDATTTDINNSPLTPIVLVDIQYQETLVTQDSDTSSLKSTPTVSGVNGNNKRPLEEAQFQLQSPILLKKMKTQLLNITTPVNNSIATSLSTVHKLDSTPLLGKLQHQDSQMTRTISVPNMQVPNTYFIKPKWPVRLVVVRHAQSEQNAALDLFQDDIDRLAGVRDADIKLTQVGEWQATKTGEYLATTTKFDVCFTSPYFRAVETSKLIINQLGYQIKLHKDNWLREKEFGRLHGLTEQMIKERYPDEHTIRNRDGRYWFRPIGGENYADVELRIHAFLEKISRNYSGKSVLIITHQVPYKIFNSLFHHLDEEGLLGLEPVYNCGVQEYILDTSKSPEGRLKLKHFNYKSFNMAEVPPNLSGNRKSRDQK</sequence>
<feature type="active site" description="Tele-phosphohistidine intermediate" evidence="5">
    <location>
        <position position="326"/>
    </location>
</feature>
<feature type="domain" description="PPIase cyclophilin-type" evidence="7">
    <location>
        <begin position="18"/>
        <end position="208"/>
    </location>
</feature>
<evidence type="ECO:0000256" key="1">
    <source>
        <dbReference type="ARBA" id="ARBA00006717"/>
    </source>
</evidence>
<gene>
    <name evidence="8" type="ORF">DLAC_00227</name>
</gene>
<dbReference type="SMART" id="SM00855">
    <property type="entry name" value="PGAM"/>
    <property type="match status" value="1"/>
</dbReference>
<evidence type="ECO:0000256" key="6">
    <source>
        <dbReference type="PIRSR" id="PIRSR613078-2"/>
    </source>
</evidence>
<dbReference type="InterPro" id="IPR029000">
    <property type="entry name" value="Cyclophilin-like_dom_sf"/>
</dbReference>
<evidence type="ECO:0000256" key="2">
    <source>
        <dbReference type="ARBA" id="ARBA00012028"/>
    </source>
</evidence>
<dbReference type="Gene3D" id="2.40.100.10">
    <property type="entry name" value="Cyclophilin-like"/>
    <property type="match status" value="1"/>
</dbReference>
<accession>A0A152A973</accession>
<keyword evidence="4" id="KW-0413">Isomerase</keyword>
<dbReference type="InterPro" id="IPR005952">
    <property type="entry name" value="Phosphogly_mut1"/>
</dbReference>
<evidence type="ECO:0000256" key="5">
    <source>
        <dbReference type="PIRSR" id="PIRSR613078-1"/>
    </source>
</evidence>
<evidence type="ECO:0000313" key="9">
    <source>
        <dbReference type="Proteomes" id="UP000076078"/>
    </source>
</evidence>
<dbReference type="PANTHER" id="PTHR11931">
    <property type="entry name" value="PHOSPHOGLYCERATE MUTASE"/>
    <property type="match status" value="1"/>
</dbReference>
<dbReference type="SUPFAM" id="SSF53254">
    <property type="entry name" value="Phosphoglycerate mutase-like"/>
    <property type="match status" value="1"/>
</dbReference>
<dbReference type="Pfam" id="PF00300">
    <property type="entry name" value="His_Phos_1"/>
    <property type="match status" value="1"/>
</dbReference>
<dbReference type="SUPFAM" id="SSF50891">
    <property type="entry name" value="Cyclophilin-like"/>
    <property type="match status" value="1"/>
</dbReference>
<feature type="active site" description="Proton donor/acceptor" evidence="5">
    <location>
        <position position="412"/>
    </location>
</feature>
<dbReference type="OMA" id="RMKLKHF"/>
<dbReference type="EC" id="5.4.2.11" evidence="2"/>
<evidence type="ECO:0000256" key="3">
    <source>
        <dbReference type="ARBA" id="ARBA00023152"/>
    </source>
</evidence>
<reference evidence="8 9" key="1">
    <citation type="submission" date="2015-12" db="EMBL/GenBank/DDBJ databases">
        <title>Dictyostelia acquired genes for synthesis and detection of signals that induce cell-type specialization by lateral gene transfer from prokaryotes.</title>
        <authorList>
            <person name="Gloeckner G."/>
            <person name="Schaap P."/>
        </authorList>
    </citation>
    <scope>NUCLEOTIDE SEQUENCE [LARGE SCALE GENOMIC DNA]</scope>
    <source>
        <strain evidence="8 9">TK</strain>
    </source>
</reference>